<evidence type="ECO:0000313" key="8">
    <source>
        <dbReference type="Proteomes" id="UP000183760"/>
    </source>
</evidence>
<comment type="caution">
    <text evidence="6">The sequence shown here is derived from an EMBL/GenBank/DDBJ whole genome shotgun (WGS) entry which is preliminary data.</text>
</comment>
<evidence type="ECO:0000259" key="2">
    <source>
        <dbReference type="Pfam" id="PF07626"/>
    </source>
</evidence>
<dbReference type="Pfam" id="PF07637">
    <property type="entry name" value="PSD5"/>
    <property type="match status" value="1"/>
</dbReference>
<keyword evidence="8" id="KW-1185">Reference proteome</keyword>
<evidence type="ECO:0000259" key="1">
    <source>
        <dbReference type="Pfam" id="PF07624"/>
    </source>
</evidence>
<feature type="domain" description="DUF1585" evidence="1">
    <location>
        <begin position="474"/>
        <end position="546"/>
    </location>
</feature>
<feature type="domain" description="DUF1595" evidence="5">
    <location>
        <begin position="143"/>
        <end position="204"/>
    </location>
</feature>
<evidence type="ECO:0008006" key="10">
    <source>
        <dbReference type="Google" id="ProtNLM"/>
    </source>
</evidence>
<reference evidence="7 8" key="1">
    <citation type="submission" date="2016-10" db="EMBL/GenBank/DDBJ databases">
        <authorList>
            <person name="Varghese N."/>
            <person name="Submissions S."/>
        </authorList>
    </citation>
    <scope>NUCLEOTIDE SEQUENCE [LARGE SCALE GENOMIC DNA]</scope>
    <source>
        <strain evidence="7 8">DSM 16525</strain>
    </source>
</reference>
<evidence type="ECO:0000259" key="4">
    <source>
        <dbReference type="Pfam" id="PF07631"/>
    </source>
</evidence>
<name>A0A511TB67_MYXFU</name>
<evidence type="ECO:0000313" key="7">
    <source>
        <dbReference type="EMBL" id="SEU37488.1"/>
    </source>
</evidence>
<dbReference type="Proteomes" id="UP000183760">
    <property type="component" value="Unassembled WGS sequence"/>
</dbReference>
<dbReference type="PROSITE" id="PS51257">
    <property type="entry name" value="PROKAR_LIPOPROTEIN"/>
    <property type="match status" value="1"/>
</dbReference>
<dbReference type="InterPro" id="IPR013043">
    <property type="entry name" value="DUF1595"/>
</dbReference>
<feature type="domain" description="DUF1592" evidence="4">
    <location>
        <begin position="217"/>
        <end position="344"/>
    </location>
</feature>
<dbReference type="EMBL" id="BJXR01000040">
    <property type="protein sequence ID" value="GEN10833.1"/>
    <property type="molecule type" value="Genomic_DNA"/>
</dbReference>
<accession>A0A511TB67</accession>
<sequence length="558" mass="61287">MTSRFHERRRPWLARASTGLLLLLAACKGDSLPKARVLPEPPPTHAEGCENTTADPGRVTLHRLNRAEYDATVRDLLGDTTRPARDFPADDHGYGFDNNADVLSLSPLLLEKYASAAEKLVENAWAQGTVRTCTLDATNPEPCARDILSRFARRAWRRPVAPEEVDRLLGALTLAKRHGDPPEAGVKLALRTVLVSPHFLFRVEKDPEATSLSPHRLDAFELASRLSYFLWSSMPDEALLQAAEQDQLSTPAQLEAQVRRMLADPKAQALVSNFAGQWLFTRALTSAEPDPMLYGAFNEDLRQAMRQETELVFQEFLTGEHKLRDLLDAPFTYVNDALAAHYGLPLPGSTTPKRVDLSAHPERQGILGHGSLLTVTSNPDRTSPVQRGVWVLEQLLCSAPPPPPPNVEGLPPPVNPLMTMKERMALHRSLPQCQGCHRMMDPLGLALENYDPIGRWRLNEVSGAPVDATGDLPDGAVLNGGADMRRFVKEDPKLPACITEHLLTYALGRGMSEADACVVREISASAEASGGRLVDYILAIVLSDSFTSRRGDTEAQTP</sequence>
<gene>
    <name evidence="6" type="ORF">MFU01_58700</name>
    <name evidence="7" type="ORF">SAMN05443572_112118</name>
</gene>
<evidence type="ECO:0000313" key="9">
    <source>
        <dbReference type="Proteomes" id="UP000321514"/>
    </source>
</evidence>
<dbReference type="InterPro" id="IPR013042">
    <property type="entry name" value="DUF1592"/>
</dbReference>
<feature type="domain" description="DUF1588" evidence="3">
    <location>
        <begin position="363"/>
        <end position="459"/>
    </location>
</feature>
<dbReference type="Pfam" id="PF07631">
    <property type="entry name" value="PSD4"/>
    <property type="match status" value="1"/>
</dbReference>
<dbReference type="InterPro" id="IPR013039">
    <property type="entry name" value="DUF1588"/>
</dbReference>
<dbReference type="OrthoDB" id="127185at2"/>
<dbReference type="Proteomes" id="UP000321514">
    <property type="component" value="Unassembled WGS sequence"/>
</dbReference>
<evidence type="ECO:0000313" key="6">
    <source>
        <dbReference type="EMBL" id="GEN10833.1"/>
    </source>
</evidence>
<organism evidence="6 9">
    <name type="scientific">Myxococcus fulvus</name>
    <dbReference type="NCBI Taxonomy" id="33"/>
    <lineage>
        <taxon>Bacteria</taxon>
        <taxon>Pseudomonadati</taxon>
        <taxon>Myxococcota</taxon>
        <taxon>Myxococcia</taxon>
        <taxon>Myxococcales</taxon>
        <taxon>Cystobacterineae</taxon>
        <taxon>Myxococcaceae</taxon>
        <taxon>Myxococcus</taxon>
    </lineage>
</organism>
<dbReference type="Pfam" id="PF07627">
    <property type="entry name" value="PSCyt3"/>
    <property type="match status" value="1"/>
</dbReference>
<evidence type="ECO:0000259" key="3">
    <source>
        <dbReference type="Pfam" id="PF07627"/>
    </source>
</evidence>
<dbReference type="EMBL" id="FOIB01000012">
    <property type="protein sequence ID" value="SEU37488.1"/>
    <property type="molecule type" value="Genomic_DNA"/>
</dbReference>
<dbReference type="AlphaFoldDB" id="A0A511TB67"/>
<dbReference type="RefSeq" id="WP_046716891.1">
    <property type="nucleotide sequence ID" value="NZ_BJXR01000040.1"/>
</dbReference>
<evidence type="ECO:0000259" key="5">
    <source>
        <dbReference type="Pfam" id="PF07637"/>
    </source>
</evidence>
<dbReference type="Pfam" id="PF07626">
    <property type="entry name" value="PSD3"/>
    <property type="match status" value="1"/>
</dbReference>
<dbReference type="InterPro" id="IPR011478">
    <property type="entry name" value="DUF1585"/>
</dbReference>
<reference evidence="6 9" key="2">
    <citation type="submission" date="2019-07" db="EMBL/GenBank/DDBJ databases">
        <title>Whole genome shotgun sequence of Myxococcus fulvus NBRC 100333.</title>
        <authorList>
            <person name="Hosoyama A."/>
            <person name="Uohara A."/>
            <person name="Ohji S."/>
            <person name="Ichikawa N."/>
        </authorList>
    </citation>
    <scope>NUCLEOTIDE SEQUENCE [LARGE SCALE GENOMIC DNA]</scope>
    <source>
        <strain evidence="6 9">NBRC 100333</strain>
    </source>
</reference>
<dbReference type="Pfam" id="PF07624">
    <property type="entry name" value="PSD2"/>
    <property type="match status" value="1"/>
</dbReference>
<protein>
    <recommendedName>
        <fullName evidence="10">Lipoprotein</fullName>
    </recommendedName>
</protein>
<proteinExistence type="predicted"/>
<feature type="domain" description="DUF1587" evidence="2">
    <location>
        <begin position="63"/>
        <end position="125"/>
    </location>
</feature>
<dbReference type="InterPro" id="IPR013036">
    <property type="entry name" value="DUF1587"/>
</dbReference>
<dbReference type="STRING" id="1334629.MFUL124B02_41020"/>